<accession>A0A1B7WR83</accession>
<evidence type="ECO:0000313" key="2">
    <source>
        <dbReference type="Proteomes" id="UP000092093"/>
    </source>
</evidence>
<dbReference type="Proteomes" id="UP000092093">
    <property type="component" value="Unassembled WGS sequence"/>
</dbReference>
<organism evidence="1 2">
    <name type="scientific">Aphanizomenon flos-aquae WA102</name>
    <dbReference type="NCBI Taxonomy" id="1710896"/>
    <lineage>
        <taxon>Bacteria</taxon>
        <taxon>Bacillati</taxon>
        <taxon>Cyanobacteriota</taxon>
        <taxon>Cyanophyceae</taxon>
        <taxon>Nostocales</taxon>
        <taxon>Aphanizomenonaceae</taxon>
        <taxon>Aphanizomenon</taxon>
    </lineage>
</organism>
<evidence type="ECO:0000313" key="1">
    <source>
        <dbReference type="EMBL" id="OBQ39602.1"/>
    </source>
</evidence>
<dbReference type="EMBL" id="LJOW01000193">
    <property type="protein sequence ID" value="OBQ39602.1"/>
    <property type="molecule type" value="Genomic_DNA"/>
</dbReference>
<reference evidence="1 2" key="1">
    <citation type="submission" date="2015-09" db="EMBL/GenBank/DDBJ databases">
        <title>Aphanizomenon flos-aquae WA102.</title>
        <authorList>
            <person name="Driscoll C."/>
        </authorList>
    </citation>
    <scope>NUCLEOTIDE SEQUENCE [LARGE SCALE GENOMIC DNA]</scope>
    <source>
        <strain evidence="1">WA102</strain>
    </source>
</reference>
<comment type="caution">
    <text evidence="1">The sequence shown here is derived from an EMBL/GenBank/DDBJ whole genome shotgun (WGS) entry which is preliminary data.</text>
</comment>
<dbReference type="AlphaFoldDB" id="A0A1B7WR83"/>
<proteinExistence type="predicted"/>
<sequence length="132" mass="14145">MNSSQPLNKALLAFGAAPRPFYTKNSIDAFTSMEININFSVPASASASDICTILSRVMIDIAVNDSEGNFGPGEIYTVNHDGECIATYDVLAEPDGEESCFPYNCHDLSDDADALASAGYGTDEDYGYYGED</sequence>
<gene>
    <name evidence="1" type="ORF">AN484_23185</name>
</gene>
<protein>
    <submittedName>
        <fullName evidence="1">Uncharacterized protein</fullName>
    </submittedName>
</protein>
<name>A0A1B7WR83_APHFL</name>